<dbReference type="PROSITE" id="PS50097">
    <property type="entry name" value="BTB"/>
    <property type="match status" value="1"/>
</dbReference>
<dbReference type="GO" id="GO:0006665">
    <property type="term" value="P:sphingolipid metabolic process"/>
    <property type="evidence" value="ECO:0007669"/>
    <property type="project" value="UniProtKB-KW"/>
</dbReference>
<evidence type="ECO:0000256" key="10">
    <source>
        <dbReference type="ARBA" id="ARBA00023136"/>
    </source>
</evidence>
<dbReference type="SUPFAM" id="SSF50978">
    <property type="entry name" value="WD40 repeat-like"/>
    <property type="match status" value="1"/>
</dbReference>
<keyword evidence="4" id="KW-0853">WD repeat</keyword>
<dbReference type="Proteomes" id="UP001201812">
    <property type="component" value="Unassembled WGS sequence"/>
</dbReference>
<dbReference type="Gene3D" id="2.130.10.10">
    <property type="entry name" value="YVTN repeat-like/Quinoprotein amine dehydrogenase"/>
    <property type="match status" value="1"/>
</dbReference>
<evidence type="ECO:0000313" key="15">
    <source>
        <dbReference type="Proteomes" id="UP001201812"/>
    </source>
</evidence>
<dbReference type="InterPro" id="IPR047876">
    <property type="entry name" value="SHKBP1/KCTD3"/>
</dbReference>
<protein>
    <submittedName>
        <fullName evidence="14">BTB/POZ domain-containing protein</fullName>
    </submittedName>
</protein>
<dbReference type="Pfam" id="PF02214">
    <property type="entry name" value="BTB_2"/>
    <property type="match status" value="1"/>
</dbReference>
<keyword evidence="8" id="KW-0746">Sphingolipid metabolism</keyword>
<keyword evidence="9 12" id="KW-1133">Transmembrane helix</keyword>
<reference evidence="14" key="1">
    <citation type="submission" date="2022-01" db="EMBL/GenBank/DDBJ databases">
        <title>Genome Sequence Resource for Two Populations of Ditylenchus destructor, the Migratory Endoparasitic Phytonematode.</title>
        <authorList>
            <person name="Zhang H."/>
            <person name="Lin R."/>
            <person name="Xie B."/>
        </authorList>
    </citation>
    <scope>NUCLEOTIDE SEQUENCE</scope>
    <source>
        <strain evidence="14">BazhouSP</strain>
    </source>
</reference>
<dbReference type="AlphaFoldDB" id="A0AAD4NK69"/>
<evidence type="ECO:0000256" key="3">
    <source>
        <dbReference type="ARBA" id="ARBA00022553"/>
    </source>
</evidence>
<evidence type="ECO:0000256" key="7">
    <source>
        <dbReference type="ARBA" id="ARBA00022824"/>
    </source>
</evidence>
<feature type="compositionally biased region" description="Polar residues" evidence="11">
    <location>
        <begin position="259"/>
        <end position="270"/>
    </location>
</feature>
<dbReference type="GO" id="GO:0051260">
    <property type="term" value="P:protein homooligomerization"/>
    <property type="evidence" value="ECO:0007669"/>
    <property type="project" value="InterPro"/>
</dbReference>
<dbReference type="InterPro" id="IPR036322">
    <property type="entry name" value="WD40_repeat_dom_sf"/>
</dbReference>
<evidence type="ECO:0000256" key="2">
    <source>
        <dbReference type="ARBA" id="ARBA00009572"/>
    </source>
</evidence>
<dbReference type="GO" id="GO:0005789">
    <property type="term" value="C:endoplasmic reticulum membrane"/>
    <property type="evidence" value="ECO:0007669"/>
    <property type="project" value="UniProtKB-SubCell"/>
</dbReference>
<evidence type="ECO:0000259" key="13">
    <source>
        <dbReference type="PROSITE" id="PS50097"/>
    </source>
</evidence>
<dbReference type="Pfam" id="PF11779">
    <property type="entry name" value="SPT_ssu-like"/>
    <property type="match status" value="1"/>
</dbReference>
<evidence type="ECO:0000256" key="8">
    <source>
        <dbReference type="ARBA" id="ARBA00022919"/>
    </source>
</evidence>
<dbReference type="InterPro" id="IPR024512">
    <property type="entry name" value="Ser_palmitoyltrfase_ssu-like"/>
</dbReference>
<evidence type="ECO:0000256" key="12">
    <source>
        <dbReference type="SAM" id="Phobius"/>
    </source>
</evidence>
<dbReference type="SUPFAM" id="SSF54695">
    <property type="entry name" value="POZ domain"/>
    <property type="match status" value="1"/>
</dbReference>
<keyword evidence="10 12" id="KW-0472">Membrane</keyword>
<dbReference type="FunFam" id="3.30.710.10:FF:000038">
    <property type="entry name" value="BTB/POZ domain-containing protein KCTD3 isoform X1"/>
    <property type="match status" value="1"/>
</dbReference>
<dbReference type="PANTHER" id="PTHR15859:SF1">
    <property type="entry name" value="BTB DOMAIN-CONTAINING PROTEIN"/>
    <property type="match status" value="1"/>
</dbReference>
<dbReference type="SMART" id="SM00320">
    <property type="entry name" value="WD40"/>
    <property type="match status" value="2"/>
</dbReference>
<feature type="region of interest" description="Disordered" evidence="11">
    <location>
        <begin position="254"/>
        <end position="284"/>
    </location>
</feature>
<dbReference type="InterPro" id="IPR001680">
    <property type="entry name" value="WD40_rpt"/>
</dbReference>
<name>A0AAD4NK69_9BILA</name>
<dbReference type="CDD" id="cd18363">
    <property type="entry name" value="BTB_POZ_KCTD3-like"/>
    <property type="match status" value="1"/>
</dbReference>
<feature type="compositionally biased region" description="Polar residues" evidence="11">
    <location>
        <begin position="220"/>
        <end position="235"/>
    </location>
</feature>
<dbReference type="InterPro" id="IPR011333">
    <property type="entry name" value="SKP1/BTB/POZ_sf"/>
</dbReference>
<dbReference type="InterPro" id="IPR000210">
    <property type="entry name" value="BTB/POZ_dom"/>
</dbReference>
<keyword evidence="6" id="KW-0677">Repeat</keyword>
<evidence type="ECO:0000256" key="1">
    <source>
        <dbReference type="ARBA" id="ARBA00004477"/>
    </source>
</evidence>
<feature type="region of interest" description="Disordered" evidence="11">
    <location>
        <begin position="215"/>
        <end position="235"/>
    </location>
</feature>
<gene>
    <name evidence="14" type="ORF">DdX_00232</name>
</gene>
<dbReference type="EMBL" id="JAKKPZ010000001">
    <property type="protein sequence ID" value="KAI1728079.1"/>
    <property type="molecule type" value="Genomic_DNA"/>
</dbReference>
<dbReference type="InterPro" id="IPR015943">
    <property type="entry name" value="WD40/YVTN_repeat-like_dom_sf"/>
</dbReference>
<dbReference type="PANTHER" id="PTHR15859">
    <property type="entry name" value="SETA BINDING PROTEIN 1"/>
    <property type="match status" value="1"/>
</dbReference>
<comment type="caution">
    <text evidence="14">The sequence shown here is derived from an EMBL/GenBank/DDBJ whole genome shotgun (WGS) entry which is preliminary data.</text>
</comment>
<feature type="transmembrane region" description="Helical" evidence="12">
    <location>
        <begin position="888"/>
        <end position="912"/>
    </location>
</feature>
<keyword evidence="15" id="KW-1185">Reference proteome</keyword>
<evidence type="ECO:0000256" key="9">
    <source>
        <dbReference type="ARBA" id="ARBA00022989"/>
    </source>
</evidence>
<comment type="subcellular location">
    <subcellularLocation>
        <location evidence="1">Endoplasmic reticulum membrane</location>
        <topology evidence="1">Multi-pass membrane protein</topology>
    </subcellularLocation>
</comment>
<sequence>MLPESQNSTKSVAFPLSNQIPTGSNPLALESQQIIHLNVGGQRFSTSRSTLSWVPDTFFTSLLSGRITSVEDGNGAIFIDRDPDLFRRILNYLRTKQVDLSNVNLSMLKHEAEFYGIGPLVKRLQLCEEMDNSPCGDVLFHAYIPAPMPPPILDVKPLQCSSTSTNSGFVATSGSLSRLQSQADSLQSSSSGTTAAASAILTKFKMSTLPLTPSPLSTSFAKSTPISSQLGRENSPITFTAGSKKLMVETDSQAVDGKNSGNGEQSSSHSPPFGSPYKTHSKKNSCDLTKQVRNELSNLLKQTELSSSQVDSMRVRIIRAHHSSVAVAYYNFVCCYKMKDSMGWQLIYVSPRMDYPIGHIALVSKFGGGSSQVSEKMLAIGLANNSVHLYCLDENNELESNRKVGTFSLSVQIDKLFFIGNQLVALSKTGKVGIWHSMTLNWQVQDVMQISCYDTAGSVLLLGCTNGSIYYFDMQKFPLRMKDNDLLITELYKDPNADVITAISVYLTPKTNLCGNWIEIAYGTNTGCVRVIVQHPETVGHGPQLFQTFTVHTAPITRVALTTNHLISVCSEYNHVRSWSVTRFRGMISTQPGGTSLASFKVVTLDAVDDALNCEGCDPGPYGDQDGEQIFVQRIVPDTNLVFVRLASNGERLCTIRAVDGSAITAFFIHECEGSNRMGARPRRYLFTGMANGSIQMWDLTTAMDQHNSRCQLMSALSAGMGGAVGTEKATTSGAGSSSSPSGSISGGIAAAAAGGAAGACFALNHLNLNSRQCLAILQGPTPEELLQLIDECELCSASLNSTPAITPHASALNLSDGQPILMSNVSNRRTRSQKSSQTENHDQVVYNENITGTDLNEDKPLSTFGYWYLQYCLVTGLYMLEPWERKLFNSVVFIGSTIASLVLYLIAGYIFKAFL</sequence>
<evidence type="ECO:0000256" key="6">
    <source>
        <dbReference type="ARBA" id="ARBA00022737"/>
    </source>
</evidence>
<keyword evidence="3" id="KW-0597">Phosphoprotein</keyword>
<keyword evidence="7" id="KW-0256">Endoplasmic reticulum</keyword>
<dbReference type="Gene3D" id="3.30.710.10">
    <property type="entry name" value="Potassium Channel Kv1.1, Chain A"/>
    <property type="match status" value="1"/>
</dbReference>
<evidence type="ECO:0000256" key="5">
    <source>
        <dbReference type="ARBA" id="ARBA00022692"/>
    </source>
</evidence>
<dbReference type="InterPro" id="IPR003131">
    <property type="entry name" value="T1-type_BTB"/>
</dbReference>
<evidence type="ECO:0000256" key="4">
    <source>
        <dbReference type="ARBA" id="ARBA00022574"/>
    </source>
</evidence>
<organism evidence="14 15">
    <name type="scientific">Ditylenchus destructor</name>
    <dbReference type="NCBI Taxonomy" id="166010"/>
    <lineage>
        <taxon>Eukaryota</taxon>
        <taxon>Metazoa</taxon>
        <taxon>Ecdysozoa</taxon>
        <taxon>Nematoda</taxon>
        <taxon>Chromadorea</taxon>
        <taxon>Rhabditida</taxon>
        <taxon>Tylenchina</taxon>
        <taxon>Tylenchomorpha</taxon>
        <taxon>Sphaerularioidea</taxon>
        <taxon>Anguinidae</taxon>
        <taxon>Anguininae</taxon>
        <taxon>Ditylenchus</taxon>
    </lineage>
</organism>
<evidence type="ECO:0000313" key="14">
    <source>
        <dbReference type="EMBL" id="KAI1728079.1"/>
    </source>
</evidence>
<proteinExistence type="inferred from homology"/>
<comment type="similarity">
    <text evidence="2">Belongs to the KCTD3 family.</text>
</comment>
<keyword evidence="8" id="KW-0443">Lipid metabolism</keyword>
<dbReference type="SMART" id="SM00225">
    <property type="entry name" value="BTB"/>
    <property type="match status" value="1"/>
</dbReference>
<evidence type="ECO:0000256" key="11">
    <source>
        <dbReference type="SAM" id="MobiDB-lite"/>
    </source>
</evidence>
<keyword evidence="5 12" id="KW-0812">Transmembrane</keyword>
<feature type="domain" description="BTB" evidence="13">
    <location>
        <begin position="33"/>
        <end position="102"/>
    </location>
</feature>
<accession>A0AAD4NK69</accession>